<dbReference type="Proteomes" id="UP001320159">
    <property type="component" value="Unassembled WGS sequence"/>
</dbReference>
<dbReference type="GO" id="GO:0009236">
    <property type="term" value="P:cobalamin biosynthetic process"/>
    <property type="evidence" value="ECO:0007669"/>
    <property type="project" value="InterPro"/>
</dbReference>
<dbReference type="Gene3D" id="3.40.50.300">
    <property type="entry name" value="P-loop containing nucleotide triphosphate hydrolases"/>
    <property type="match status" value="1"/>
</dbReference>
<comment type="caution">
    <text evidence="1">The sequence shown here is derived from an EMBL/GenBank/DDBJ whole genome shotgun (WGS) entry which is preliminary data.</text>
</comment>
<dbReference type="PIRSF" id="PIRSF015617">
    <property type="entry name" value="Adensltrnsf_CobA"/>
    <property type="match status" value="1"/>
</dbReference>
<gene>
    <name evidence="1" type="ORF">CUJ83_09805</name>
</gene>
<dbReference type="RefSeq" id="WP_230742145.1">
    <property type="nucleotide sequence ID" value="NZ_PGCK01000007.1"/>
</dbReference>
<name>A0AAP2RD82_9EURY</name>
<accession>A0AAP2RD82</accession>
<organism evidence="1 2">
    <name type="scientific">Methanooceanicella nereidis</name>
    <dbReference type="NCBI Taxonomy" id="2052831"/>
    <lineage>
        <taxon>Archaea</taxon>
        <taxon>Methanobacteriati</taxon>
        <taxon>Methanobacteriota</taxon>
        <taxon>Stenosarchaea group</taxon>
        <taxon>Methanomicrobia</taxon>
        <taxon>Methanocellales</taxon>
        <taxon>Methanocellaceae</taxon>
        <taxon>Methanooceanicella</taxon>
    </lineage>
</organism>
<dbReference type="PANTHER" id="PTHR46638">
    <property type="entry name" value="CORRINOID ADENOSYLTRANSFERASE"/>
    <property type="match status" value="1"/>
</dbReference>
<dbReference type="Pfam" id="PF02572">
    <property type="entry name" value="CobA_CobO_BtuR"/>
    <property type="match status" value="1"/>
</dbReference>
<keyword evidence="2" id="KW-1185">Reference proteome</keyword>
<protein>
    <submittedName>
        <fullName evidence="1">Cob(I)yrinic acid a,c-diamide adenosyltransferase</fullName>
    </submittedName>
</protein>
<dbReference type="GO" id="GO:0008817">
    <property type="term" value="F:corrinoid adenosyltransferase activity"/>
    <property type="evidence" value="ECO:0007669"/>
    <property type="project" value="InterPro"/>
</dbReference>
<reference evidence="1 2" key="1">
    <citation type="submission" date="2017-11" db="EMBL/GenBank/DDBJ databases">
        <title>Isolation and Characterization of Family Methanocellaceae Species from Potential Methane Hydrate Area Offshore Southwestern Taiwan.</title>
        <authorList>
            <person name="Zhang W.-L."/>
            <person name="Chen W.-C."/>
            <person name="Lai M.-C."/>
            <person name="Chen S.-C."/>
        </authorList>
    </citation>
    <scope>NUCLEOTIDE SEQUENCE [LARGE SCALE GENOMIC DNA]</scope>
    <source>
        <strain evidence="1 2">CWC-04</strain>
    </source>
</reference>
<evidence type="ECO:0000313" key="2">
    <source>
        <dbReference type="Proteomes" id="UP001320159"/>
    </source>
</evidence>
<dbReference type="InterPro" id="IPR003724">
    <property type="entry name" value="CblAdoTrfase_CobA"/>
</dbReference>
<sequence>MGHIYLYYGTGAGKTTSALGLALRSVGHDHKVVIIQFMKWWKDTGEYRIKEKLKPYYEIYQFGMPGWISPNKARKKISEGGISLEVREIDEADKEMARKGLEFAGEILKDKPDLLVLDEVSLAVHMGLISVNDVLNLLNDIPDETDIVLTGRYAPDELIERADFVNEMVDRKAPEKFVSKKGIQF</sequence>
<dbReference type="SUPFAM" id="SSF52540">
    <property type="entry name" value="P-loop containing nucleoside triphosphate hydrolases"/>
    <property type="match status" value="1"/>
</dbReference>
<dbReference type="AlphaFoldDB" id="A0AAP2RD82"/>
<proteinExistence type="predicted"/>
<dbReference type="PANTHER" id="PTHR46638:SF1">
    <property type="entry name" value="CORRINOID ADENOSYLTRANSFERASE"/>
    <property type="match status" value="1"/>
</dbReference>
<dbReference type="EMBL" id="PGCK01000007">
    <property type="protein sequence ID" value="MCD1295293.1"/>
    <property type="molecule type" value="Genomic_DNA"/>
</dbReference>
<dbReference type="GO" id="GO:0005524">
    <property type="term" value="F:ATP binding"/>
    <property type="evidence" value="ECO:0007669"/>
    <property type="project" value="InterPro"/>
</dbReference>
<dbReference type="InterPro" id="IPR027417">
    <property type="entry name" value="P-loop_NTPase"/>
</dbReference>
<evidence type="ECO:0000313" key="1">
    <source>
        <dbReference type="EMBL" id="MCD1295293.1"/>
    </source>
</evidence>